<comment type="catalytic activity">
    <reaction evidence="3">
        <text>myo-inositol + NAD(+) = scyllo-inosose + NADH + H(+)</text>
        <dbReference type="Rhea" id="RHEA:16949"/>
        <dbReference type="ChEBI" id="CHEBI:15378"/>
        <dbReference type="ChEBI" id="CHEBI:17268"/>
        <dbReference type="ChEBI" id="CHEBI:17811"/>
        <dbReference type="ChEBI" id="CHEBI:57540"/>
        <dbReference type="ChEBI" id="CHEBI:57945"/>
        <dbReference type="EC" id="1.1.1.18"/>
    </reaction>
</comment>
<evidence type="ECO:0000259" key="5">
    <source>
        <dbReference type="Pfam" id="PF22725"/>
    </source>
</evidence>
<evidence type="ECO:0000256" key="3">
    <source>
        <dbReference type="HAMAP-Rule" id="MF_01671"/>
    </source>
</evidence>
<dbReference type="GO" id="GO:0050112">
    <property type="term" value="F:inositol 2-dehydrogenase (NAD+) activity"/>
    <property type="evidence" value="ECO:0007669"/>
    <property type="project" value="UniProtKB-UniRule"/>
</dbReference>
<comment type="function">
    <text evidence="3">Involved in the oxidation of myo-inositol (MI) to 2-keto-myo-inositol (2KMI or 2-inosose).</text>
</comment>
<dbReference type="Gene3D" id="3.30.360.10">
    <property type="entry name" value="Dihydrodipicolinate Reductase, domain 2"/>
    <property type="match status" value="1"/>
</dbReference>
<dbReference type="PANTHER" id="PTHR43593">
    <property type="match status" value="1"/>
</dbReference>
<dbReference type="HAMAP" id="MF_01671">
    <property type="entry name" value="IolG"/>
    <property type="match status" value="1"/>
</dbReference>
<evidence type="ECO:0000313" key="7">
    <source>
        <dbReference type="Proteomes" id="UP000021053"/>
    </source>
</evidence>
<comment type="similarity">
    <text evidence="3">Belongs to the Gfo/Idh/MocA family.</text>
</comment>
<name>A0A010ZX30_9ACTN</name>
<reference evidence="6 7" key="1">
    <citation type="submission" date="2013-07" db="EMBL/GenBank/DDBJ databases">
        <authorList>
            <consortium name="DOE Joint Genome Institute"/>
            <person name="Eisen J."/>
            <person name="Huntemann M."/>
            <person name="Han J."/>
            <person name="Chen A."/>
            <person name="Kyrpides N."/>
            <person name="Mavromatis K."/>
            <person name="Markowitz V."/>
            <person name="Palaniappan K."/>
            <person name="Ivanova N."/>
            <person name="Schaumberg A."/>
            <person name="Pati A."/>
            <person name="Liolios K."/>
            <person name="Nordberg H.P."/>
            <person name="Cantor M.N."/>
            <person name="Hua S.X."/>
            <person name="Woyke T."/>
        </authorList>
    </citation>
    <scope>NUCLEOTIDE SEQUENCE [LARGE SCALE GENOMIC DNA]</scope>
    <source>
        <strain evidence="6 7">DSM 44712</strain>
    </source>
</reference>
<organism evidence="6 7">
    <name type="scientific">Cryptosporangium arvum DSM 44712</name>
    <dbReference type="NCBI Taxonomy" id="927661"/>
    <lineage>
        <taxon>Bacteria</taxon>
        <taxon>Bacillati</taxon>
        <taxon>Actinomycetota</taxon>
        <taxon>Actinomycetes</taxon>
        <taxon>Cryptosporangiales</taxon>
        <taxon>Cryptosporangiaceae</taxon>
        <taxon>Cryptosporangium</taxon>
    </lineage>
</organism>
<dbReference type="SUPFAM" id="SSF55347">
    <property type="entry name" value="Glyceraldehyde-3-phosphate dehydrogenase-like, C-terminal domain"/>
    <property type="match status" value="1"/>
</dbReference>
<accession>A0A010ZX30</accession>
<dbReference type="GO" id="GO:0000166">
    <property type="term" value="F:nucleotide binding"/>
    <property type="evidence" value="ECO:0007669"/>
    <property type="project" value="InterPro"/>
</dbReference>
<evidence type="ECO:0000256" key="2">
    <source>
        <dbReference type="ARBA" id="ARBA00023027"/>
    </source>
</evidence>
<dbReference type="AlphaFoldDB" id="A0A010ZX30"/>
<gene>
    <name evidence="3" type="primary">iolG</name>
    <name evidence="6" type="ORF">CryarDRAFT_2887</name>
</gene>
<dbReference type="OrthoDB" id="256869at2"/>
<dbReference type="InterPro" id="IPR023794">
    <property type="entry name" value="MI/DCI_dehydrogenase"/>
</dbReference>
<evidence type="ECO:0000256" key="1">
    <source>
        <dbReference type="ARBA" id="ARBA00023002"/>
    </source>
</evidence>
<dbReference type="Pfam" id="PF22725">
    <property type="entry name" value="GFO_IDH_MocA_C3"/>
    <property type="match status" value="1"/>
</dbReference>
<protein>
    <recommendedName>
        <fullName evidence="3">Inositol 2-dehydrogenase</fullName>
        <ecNumber evidence="3">1.1.1.18</ecNumber>
    </recommendedName>
    <alternativeName>
        <fullName evidence="3">Myo-inositol 2-dehydrogenase</fullName>
        <shortName evidence="3">MI 2-dehydrogenase</shortName>
    </alternativeName>
</protein>
<evidence type="ECO:0000259" key="4">
    <source>
        <dbReference type="Pfam" id="PF01408"/>
    </source>
</evidence>
<comment type="subunit">
    <text evidence="3">Homotetramer.</text>
</comment>
<evidence type="ECO:0000313" key="6">
    <source>
        <dbReference type="EMBL" id="EXG81767.1"/>
    </source>
</evidence>
<dbReference type="Proteomes" id="UP000021053">
    <property type="component" value="Unassembled WGS sequence"/>
</dbReference>
<dbReference type="Pfam" id="PF01408">
    <property type="entry name" value="GFO_IDH_MocA"/>
    <property type="match status" value="1"/>
</dbReference>
<keyword evidence="2 3" id="KW-0520">NAD</keyword>
<feature type="domain" description="Gfo/Idh/MocA-like oxidoreductase N-terminal" evidence="4">
    <location>
        <begin position="4"/>
        <end position="114"/>
    </location>
</feature>
<dbReference type="SUPFAM" id="SSF51735">
    <property type="entry name" value="NAD(P)-binding Rossmann-fold domains"/>
    <property type="match status" value="1"/>
</dbReference>
<dbReference type="InterPro" id="IPR000683">
    <property type="entry name" value="Gfo/Idh/MocA-like_OxRdtase_N"/>
</dbReference>
<dbReference type="PANTHER" id="PTHR43593:SF1">
    <property type="entry name" value="INOSITOL 2-DEHYDROGENASE"/>
    <property type="match status" value="1"/>
</dbReference>
<keyword evidence="7" id="KW-1185">Reference proteome</keyword>
<dbReference type="EC" id="1.1.1.18" evidence="3"/>
<comment type="caution">
    <text evidence="6">The sequence shown here is derived from an EMBL/GenBank/DDBJ whole genome shotgun (WGS) entry which is preliminary data.</text>
</comment>
<dbReference type="RefSeq" id="WP_035851202.1">
    <property type="nucleotide sequence ID" value="NZ_KK073874.1"/>
</dbReference>
<feature type="domain" description="GFO/IDH/MocA-like oxidoreductase" evidence="5">
    <location>
        <begin position="132"/>
        <end position="246"/>
    </location>
</feature>
<dbReference type="HOGENOM" id="CLU_023194_0_1_11"/>
<sequence length="337" mass="35845">MSDLRVAVLGVGVMGSYHAAALAERIAHARVTVVSDADGPRAERVARAVGARVEADPLAAIDAADVDAVVIASPGFAHEAQVLACLDRRIPVLCEKPLTLTADTAYRIVEREATLATPLVQLGFMRRFDAEYAALRSLVASGELGAPLLLHCVHRNPAQSDAFTSEMMMRDSVVHEADVARFLLDEEIVAVTVKRPRASREAPPGVSDPMLVLMETESGRLVDVEISGRSRVAYEVRTELVAEHGNAMIGLDGGPLVARTGGVRGRVQTAGFIERFATAYDTELQRWVRAARRGTVDGPGTWDGYAAVAVCAAGVEAVRTGARVPVELAPRPVRAAA</sequence>
<dbReference type="PATRIC" id="fig|927661.3.peg.2849"/>
<proteinExistence type="inferred from homology"/>
<keyword evidence="1 3" id="KW-0560">Oxidoreductase</keyword>
<dbReference type="Gene3D" id="3.40.50.720">
    <property type="entry name" value="NAD(P)-binding Rossmann-like Domain"/>
    <property type="match status" value="1"/>
</dbReference>
<dbReference type="GO" id="GO:0019310">
    <property type="term" value="P:inositol catabolic process"/>
    <property type="evidence" value="ECO:0007669"/>
    <property type="project" value="UniProtKB-UniRule"/>
</dbReference>
<dbReference type="InterPro" id="IPR036291">
    <property type="entry name" value="NAD(P)-bd_dom_sf"/>
</dbReference>
<dbReference type="InterPro" id="IPR050424">
    <property type="entry name" value="Gfo-Idh-MocA_inositol_DH"/>
</dbReference>
<dbReference type="InterPro" id="IPR055170">
    <property type="entry name" value="GFO_IDH_MocA-like_dom"/>
</dbReference>
<dbReference type="EMBL" id="JFBT01000001">
    <property type="protein sequence ID" value="EXG81767.1"/>
    <property type="molecule type" value="Genomic_DNA"/>
</dbReference>